<protein>
    <recommendedName>
        <fullName evidence="5">MARVEL domain-containing protein</fullName>
    </recommendedName>
</protein>
<dbReference type="InterPro" id="IPR056709">
    <property type="entry name" value="DUF7807"/>
</dbReference>
<dbReference type="Proteomes" id="UP001432027">
    <property type="component" value="Unassembled WGS sequence"/>
</dbReference>
<feature type="region of interest" description="Disordered" evidence="1">
    <location>
        <begin position="1"/>
        <end position="22"/>
    </location>
</feature>
<proteinExistence type="predicted"/>
<evidence type="ECO:0008006" key="5">
    <source>
        <dbReference type="Google" id="ProtNLM"/>
    </source>
</evidence>
<evidence type="ECO:0000313" key="4">
    <source>
        <dbReference type="Proteomes" id="UP001432027"/>
    </source>
</evidence>
<feature type="transmembrane region" description="Helical" evidence="2">
    <location>
        <begin position="99"/>
        <end position="122"/>
    </location>
</feature>
<name>A0AAV5TCU2_9BILA</name>
<keyword evidence="2" id="KW-0472">Membrane</keyword>
<keyword evidence="4" id="KW-1185">Reference proteome</keyword>
<dbReference type="Pfam" id="PF25093">
    <property type="entry name" value="DUF7807"/>
    <property type="match status" value="1"/>
</dbReference>
<dbReference type="PANTHER" id="PTHR34851">
    <property type="entry name" value="PROTEIN CBG05235-RELATED"/>
    <property type="match status" value="1"/>
</dbReference>
<sequence length="174" mass="19617">RLRLSHFLSPEPTLSSHREEDQTPATMFTARICCCSATAASKIMAFIAVIMAGWVAIQAWFDPIQQWIGITIWQSILLVILILSGILVFIACSRRNPTLMIPIIIIQAISFLTILGDAIYYLIWMTTGYSLWNWIYTAAMYAITVIVSGFVLHCHTCCYKLLILKAHHHHHGGV</sequence>
<evidence type="ECO:0000256" key="1">
    <source>
        <dbReference type="SAM" id="MobiDB-lite"/>
    </source>
</evidence>
<evidence type="ECO:0000256" key="2">
    <source>
        <dbReference type="SAM" id="Phobius"/>
    </source>
</evidence>
<feature type="non-terminal residue" evidence="3">
    <location>
        <position position="1"/>
    </location>
</feature>
<dbReference type="AlphaFoldDB" id="A0AAV5TCU2"/>
<accession>A0AAV5TCU2</accession>
<gene>
    <name evidence="3" type="ORF">PENTCL1PPCAC_15555</name>
</gene>
<keyword evidence="2" id="KW-0812">Transmembrane</keyword>
<feature type="transmembrane region" description="Helical" evidence="2">
    <location>
        <begin position="67"/>
        <end position="92"/>
    </location>
</feature>
<reference evidence="3" key="1">
    <citation type="submission" date="2023-10" db="EMBL/GenBank/DDBJ databases">
        <title>Genome assembly of Pristionchus species.</title>
        <authorList>
            <person name="Yoshida K."/>
            <person name="Sommer R.J."/>
        </authorList>
    </citation>
    <scope>NUCLEOTIDE SEQUENCE</scope>
    <source>
        <strain evidence="3">RS0144</strain>
    </source>
</reference>
<organism evidence="3 4">
    <name type="scientific">Pristionchus entomophagus</name>
    <dbReference type="NCBI Taxonomy" id="358040"/>
    <lineage>
        <taxon>Eukaryota</taxon>
        <taxon>Metazoa</taxon>
        <taxon>Ecdysozoa</taxon>
        <taxon>Nematoda</taxon>
        <taxon>Chromadorea</taxon>
        <taxon>Rhabditida</taxon>
        <taxon>Rhabditina</taxon>
        <taxon>Diplogasteromorpha</taxon>
        <taxon>Diplogasteroidea</taxon>
        <taxon>Neodiplogasteridae</taxon>
        <taxon>Pristionchus</taxon>
    </lineage>
</organism>
<comment type="caution">
    <text evidence="3">The sequence shown here is derived from an EMBL/GenBank/DDBJ whole genome shotgun (WGS) entry which is preliminary data.</text>
</comment>
<keyword evidence="2" id="KW-1133">Transmembrane helix</keyword>
<feature type="transmembrane region" description="Helical" evidence="2">
    <location>
        <begin position="43"/>
        <end position="61"/>
    </location>
</feature>
<dbReference type="EMBL" id="BTSX01000004">
    <property type="protein sequence ID" value="GMS93380.1"/>
    <property type="molecule type" value="Genomic_DNA"/>
</dbReference>
<dbReference type="PANTHER" id="PTHR34851:SF5">
    <property type="entry name" value="MARVEL DOMAIN-CONTAINING PROTEIN"/>
    <property type="match status" value="1"/>
</dbReference>
<evidence type="ECO:0000313" key="3">
    <source>
        <dbReference type="EMBL" id="GMS93380.1"/>
    </source>
</evidence>
<feature type="transmembrane region" description="Helical" evidence="2">
    <location>
        <begin position="134"/>
        <end position="152"/>
    </location>
</feature>